<feature type="transmembrane region" description="Helical" evidence="7">
    <location>
        <begin position="12"/>
        <end position="30"/>
    </location>
</feature>
<evidence type="ECO:0000256" key="6">
    <source>
        <dbReference type="ARBA" id="ARBA00023136"/>
    </source>
</evidence>
<keyword evidence="5 7" id="KW-1133">Transmembrane helix</keyword>
<dbReference type="PROSITE" id="PS50928">
    <property type="entry name" value="ABC_TM1"/>
    <property type="match status" value="1"/>
</dbReference>
<protein>
    <submittedName>
        <fullName evidence="9">ABC transporter permease</fullName>
    </submittedName>
</protein>
<evidence type="ECO:0000256" key="4">
    <source>
        <dbReference type="ARBA" id="ARBA00022692"/>
    </source>
</evidence>
<keyword evidence="3" id="KW-1003">Cell membrane</keyword>
<evidence type="ECO:0000256" key="1">
    <source>
        <dbReference type="ARBA" id="ARBA00004651"/>
    </source>
</evidence>
<dbReference type="PANTHER" id="PTHR43163">
    <property type="entry name" value="DIPEPTIDE TRANSPORT SYSTEM PERMEASE PROTEIN DPPB-RELATED"/>
    <property type="match status" value="1"/>
</dbReference>
<organism evidence="9 10">
    <name type="scientific">Flavobacterium azooxidireducens</name>
    <dbReference type="NCBI Taxonomy" id="1871076"/>
    <lineage>
        <taxon>Bacteria</taxon>
        <taxon>Pseudomonadati</taxon>
        <taxon>Bacteroidota</taxon>
        <taxon>Flavobacteriia</taxon>
        <taxon>Flavobacteriales</taxon>
        <taxon>Flavobacteriaceae</taxon>
        <taxon>Flavobacterium</taxon>
    </lineage>
</organism>
<keyword evidence="2 7" id="KW-0813">Transport</keyword>
<evidence type="ECO:0000259" key="8">
    <source>
        <dbReference type="PROSITE" id="PS50928"/>
    </source>
</evidence>
<evidence type="ECO:0000256" key="5">
    <source>
        <dbReference type="ARBA" id="ARBA00022989"/>
    </source>
</evidence>
<proteinExistence type="inferred from homology"/>
<dbReference type="Gene3D" id="1.10.3720.10">
    <property type="entry name" value="MetI-like"/>
    <property type="match status" value="1"/>
</dbReference>
<comment type="similarity">
    <text evidence="7">Belongs to the binding-protein-dependent transport system permease family.</text>
</comment>
<dbReference type="EMBL" id="CP096205">
    <property type="protein sequence ID" value="UPQ79513.1"/>
    <property type="molecule type" value="Genomic_DNA"/>
</dbReference>
<dbReference type="SUPFAM" id="SSF161098">
    <property type="entry name" value="MetI-like"/>
    <property type="match status" value="1"/>
</dbReference>
<reference evidence="9" key="1">
    <citation type="submission" date="2022-04" db="EMBL/GenBank/DDBJ databases">
        <title>Consumption of N2O by Flavobacterium azooxidireducens sp. nov. isolated from Decomposing Leaf Litter of Phragmites australis (Cav.).</title>
        <authorList>
            <person name="Behrendt U."/>
            <person name="Spanner T."/>
            <person name="Augustin J."/>
            <person name="Horn M.A."/>
            <person name="Kolb S."/>
            <person name="Ulrich A."/>
        </authorList>
    </citation>
    <scope>NUCLEOTIDE SEQUENCE</scope>
    <source>
        <strain evidence="9">IGB 4-14</strain>
    </source>
</reference>
<dbReference type="Pfam" id="PF19300">
    <property type="entry name" value="BPD_transp_1_N"/>
    <property type="match status" value="1"/>
</dbReference>
<dbReference type="PANTHER" id="PTHR43163:SF6">
    <property type="entry name" value="DIPEPTIDE TRANSPORT SYSTEM PERMEASE PROTEIN DPPB-RELATED"/>
    <property type="match status" value="1"/>
</dbReference>
<sequence length="358" mass="39852">MIRYLLNKIGYALLTLFGVITVIFVLFTILPGDPARMMLDQNENSEQLAIVKKKYGFDKPISTQYLYYLNDLSPISFHSSNQEDYTFLSEGKYNAFELVKLGNTTTVLKTPYLRESFQKSGKKVTDVIGNTLPNTFILAIFAIIIAIVIGVFLGIISALYKDTLLDRIIALISTLGMSIPSFFSAILFAWLFGFVLHNYTGLNMTGSLYEVDDFGEGSTIQWKNIILPSIVLGIRPLGVVIQLMRNSLLETFGQDYIRTAKAKGLNSYQIIKNHALKNSLNPVVTAISGWFASMLAGAVFVEYIFGWNGLGKEIVEALNNLDLPVIMGSVIVIATTFVVINILVDMVYAYLDPKIRLS</sequence>
<keyword evidence="10" id="KW-1185">Reference proteome</keyword>
<keyword evidence="6 7" id="KW-0472">Membrane</keyword>
<name>A0ABY4KIC6_9FLAO</name>
<feature type="transmembrane region" description="Helical" evidence="7">
    <location>
        <begin position="325"/>
        <end position="351"/>
    </location>
</feature>
<dbReference type="InterPro" id="IPR000515">
    <property type="entry name" value="MetI-like"/>
</dbReference>
<evidence type="ECO:0000313" key="9">
    <source>
        <dbReference type="EMBL" id="UPQ79513.1"/>
    </source>
</evidence>
<evidence type="ECO:0000256" key="7">
    <source>
        <dbReference type="RuleBase" id="RU363032"/>
    </source>
</evidence>
<feature type="transmembrane region" description="Helical" evidence="7">
    <location>
        <begin position="136"/>
        <end position="156"/>
    </location>
</feature>
<comment type="subcellular location">
    <subcellularLocation>
        <location evidence="1 7">Cell membrane</location>
        <topology evidence="1 7">Multi-pass membrane protein</topology>
    </subcellularLocation>
</comment>
<feature type="transmembrane region" description="Helical" evidence="7">
    <location>
        <begin position="168"/>
        <end position="192"/>
    </location>
</feature>
<dbReference type="RefSeq" id="WP_248434704.1">
    <property type="nucleotide sequence ID" value="NZ_CP096205.1"/>
</dbReference>
<evidence type="ECO:0000256" key="2">
    <source>
        <dbReference type="ARBA" id="ARBA00022448"/>
    </source>
</evidence>
<dbReference type="InterPro" id="IPR035906">
    <property type="entry name" value="MetI-like_sf"/>
</dbReference>
<feature type="transmembrane region" description="Helical" evidence="7">
    <location>
        <begin position="283"/>
        <end position="305"/>
    </location>
</feature>
<accession>A0ABY4KIC6</accession>
<evidence type="ECO:0000256" key="3">
    <source>
        <dbReference type="ARBA" id="ARBA00022475"/>
    </source>
</evidence>
<dbReference type="Proteomes" id="UP000830583">
    <property type="component" value="Chromosome"/>
</dbReference>
<gene>
    <name evidence="9" type="ORF">M0M57_01435</name>
</gene>
<dbReference type="InterPro" id="IPR045621">
    <property type="entry name" value="BPD_transp_1_N"/>
</dbReference>
<dbReference type="Pfam" id="PF00528">
    <property type="entry name" value="BPD_transp_1"/>
    <property type="match status" value="1"/>
</dbReference>
<dbReference type="CDD" id="cd06261">
    <property type="entry name" value="TM_PBP2"/>
    <property type="match status" value="1"/>
</dbReference>
<keyword evidence="4 7" id="KW-0812">Transmembrane</keyword>
<evidence type="ECO:0000313" key="10">
    <source>
        <dbReference type="Proteomes" id="UP000830583"/>
    </source>
</evidence>
<feature type="domain" description="ABC transmembrane type-1" evidence="8">
    <location>
        <begin position="132"/>
        <end position="348"/>
    </location>
</feature>